<reference evidence="20 21" key="1">
    <citation type="journal article" date="2023" name="Elife">
        <title>Identification of key yeast species and microbe-microbe interactions impacting larval growth of Drosophila in the wild.</title>
        <authorList>
            <person name="Mure A."/>
            <person name="Sugiura Y."/>
            <person name="Maeda R."/>
            <person name="Honda K."/>
            <person name="Sakurai N."/>
            <person name="Takahashi Y."/>
            <person name="Watada M."/>
            <person name="Katoh T."/>
            <person name="Gotoh A."/>
            <person name="Gotoh Y."/>
            <person name="Taniguchi I."/>
            <person name="Nakamura K."/>
            <person name="Hayashi T."/>
            <person name="Katayama T."/>
            <person name="Uemura T."/>
            <person name="Hattori Y."/>
        </authorList>
    </citation>
    <scope>NUCLEOTIDE SEQUENCE [LARGE SCALE GENOMIC DNA]</scope>
    <source>
        <strain evidence="20 21">KH-74</strain>
    </source>
</reference>
<dbReference type="InterPro" id="IPR008254">
    <property type="entry name" value="Flavodoxin/NO_synth"/>
</dbReference>
<evidence type="ECO:0000256" key="13">
    <source>
        <dbReference type="ARBA" id="ARBA00049466"/>
    </source>
</evidence>
<evidence type="ECO:0000256" key="6">
    <source>
        <dbReference type="ARBA" id="ARBA00022691"/>
    </source>
</evidence>
<dbReference type="SFLD" id="SFLDG01071">
    <property type="entry name" value="tRNA_wybutosine-synthesizing"/>
    <property type="match status" value="1"/>
</dbReference>
<evidence type="ECO:0000313" key="20">
    <source>
        <dbReference type="EMBL" id="GMM55880.1"/>
    </source>
</evidence>
<dbReference type="Gene3D" id="3.40.50.360">
    <property type="match status" value="1"/>
</dbReference>
<keyword evidence="21" id="KW-1185">Reference proteome</keyword>
<evidence type="ECO:0000256" key="15">
    <source>
        <dbReference type="ARBA" id="ARBA00077859"/>
    </source>
</evidence>
<feature type="compositionally biased region" description="Acidic residues" evidence="16">
    <location>
        <begin position="387"/>
        <end position="418"/>
    </location>
</feature>
<evidence type="ECO:0000256" key="4">
    <source>
        <dbReference type="ARBA" id="ARBA00012821"/>
    </source>
</evidence>
<protein>
    <recommendedName>
        <fullName evidence="14">S-adenosyl-L-methionine-dependent tRNA 4-demethylwyosine synthase</fullName>
        <ecNumber evidence="4">4.1.3.44</ecNumber>
    </recommendedName>
    <alternativeName>
        <fullName evidence="15">tRNA wybutosine-synthesizing protein 1</fullName>
    </alternativeName>
</protein>
<evidence type="ECO:0000256" key="17">
    <source>
        <dbReference type="SAM" id="Phobius"/>
    </source>
</evidence>
<feature type="domain" description="Flavodoxin-like" evidence="18">
    <location>
        <begin position="218"/>
        <end position="373"/>
    </location>
</feature>
<dbReference type="EC" id="4.1.3.44" evidence="4"/>
<dbReference type="GO" id="GO:0051539">
    <property type="term" value="F:4 iron, 4 sulfur cluster binding"/>
    <property type="evidence" value="ECO:0007669"/>
    <property type="project" value="UniProtKB-KW"/>
</dbReference>
<feature type="compositionally biased region" description="Basic and acidic residues" evidence="16">
    <location>
        <begin position="104"/>
        <end position="115"/>
    </location>
</feature>
<dbReference type="InterPro" id="IPR058240">
    <property type="entry name" value="rSAM_sf"/>
</dbReference>
<dbReference type="AlphaFoldDB" id="A0AAV5RWS1"/>
<dbReference type="SUPFAM" id="SSF52218">
    <property type="entry name" value="Flavoproteins"/>
    <property type="match status" value="1"/>
</dbReference>
<comment type="cofactor">
    <cofactor evidence="1">
        <name>[4Fe-4S] cluster</name>
        <dbReference type="ChEBI" id="CHEBI:49883"/>
    </cofactor>
</comment>
<dbReference type="EMBL" id="BTGD01000006">
    <property type="protein sequence ID" value="GMM55880.1"/>
    <property type="molecule type" value="Genomic_DNA"/>
</dbReference>
<dbReference type="Proteomes" id="UP001377567">
    <property type="component" value="Unassembled WGS sequence"/>
</dbReference>
<gene>
    <name evidence="20" type="ORF">DAKH74_024960</name>
</gene>
<dbReference type="Gene3D" id="3.20.20.70">
    <property type="entry name" value="Aldolase class I"/>
    <property type="match status" value="1"/>
</dbReference>
<dbReference type="GO" id="GO:0031591">
    <property type="term" value="P:wybutosine biosynthetic process"/>
    <property type="evidence" value="ECO:0007669"/>
    <property type="project" value="TreeGrafter"/>
</dbReference>
<feature type="compositionally biased region" description="Basic and acidic residues" evidence="16">
    <location>
        <begin position="419"/>
        <end position="433"/>
    </location>
</feature>
<evidence type="ECO:0000256" key="2">
    <source>
        <dbReference type="ARBA" id="ARBA00004797"/>
    </source>
</evidence>
<keyword evidence="9" id="KW-0547">Nucleotide-binding</keyword>
<comment type="catalytic activity">
    <reaction evidence="13">
        <text>N(1)-methylguanosine(37) in tRNA(Phe) + pyruvate + S-adenosyl-L-methionine = 4-demethylwyosine(37) in tRNA(Phe) + 5'-deoxyadenosine + L-methionine + CO2 + H2O</text>
        <dbReference type="Rhea" id="RHEA:36347"/>
        <dbReference type="Rhea" id="RHEA-COMP:10164"/>
        <dbReference type="Rhea" id="RHEA-COMP:10165"/>
        <dbReference type="ChEBI" id="CHEBI:15361"/>
        <dbReference type="ChEBI" id="CHEBI:15377"/>
        <dbReference type="ChEBI" id="CHEBI:16526"/>
        <dbReference type="ChEBI" id="CHEBI:17319"/>
        <dbReference type="ChEBI" id="CHEBI:57844"/>
        <dbReference type="ChEBI" id="CHEBI:59789"/>
        <dbReference type="ChEBI" id="CHEBI:64315"/>
        <dbReference type="ChEBI" id="CHEBI:73542"/>
        <dbReference type="EC" id="4.1.3.44"/>
    </reaction>
</comment>
<evidence type="ECO:0000256" key="16">
    <source>
        <dbReference type="SAM" id="MobiDB-lite"/>
    </source>
</evidence>
<evidence type="ECO:0000256" key="5">
    <source>
        <dbReference type="ARBA" id="ARBA00022485"/>
    </source>
</evidence>
<feature type="compositionally biased region" description="Basic and acidic residues" evidence="16">
    <location>
        <begin position="137"/>
        <end position="146"/>
    </location>
</feature>
<keyword evidence="5" id="KW-0004">4Fe-4S</keyword>
<proteinExistence type="inferred from homology"/>
<evidence type="ECO:0000256" key="1">
    <source>
        <dbReference type="ARBA" id="ARBA00001966"/>
    </source>
</evidence>
<evidence type="ECO:0000259" key="19">
    <source>
        <dbReference type="PROSITE" id="PS51918"/>
    </source>
</evidence>
<keyword evidence="17" id="KW-0472">Membrane</keyword>
<feature type="domain" description="Radical SAM core" evidence="19">
    <location>
        <begin position="485"/>
        <end position="733"/>
    </location>
</feature>
<dbReference type="Pfam" id="PF04055">
    <property type="entry name" value="Radical_SAM"/>
    <property type="match status" value="1"/>
</dbReference>
<comment type="pathway">
    <text evidence="2">tRNA modification; wybutosine-tRNA(Phe) biosynthesis.</text>
</comment>
<dbReference type="Pfam" id="PF08608">
    <property type="entry name" value="Wyosine_form"/>
    <property type="match status" value="1"/>
</dbReference>
<dbReference type="SUPFAM" id="SSF102114">
    <property type="entry name" value="Radical SAM enzymes"/>
    <property type="match status" value="1"/>
</dbReference>
<dbReference type="PROSITE" id="PS51918">
    <property type="entry name" value="RADICAL_SAM"/>
    <property type="match status" value="1"/>
</dbReference>
<dbReference type="GO" id="GO:0010181">
    <property type="term" value="F:FMN binding"/>
    <property type="evidence" value="ECO:0007669"/>
    <property type="project" value="InterPro"/>
</dbReference>
<feature type="region of interest" description="Disordered" evidence="16">
    <location>
        <begin position="99"/>
        <end position="154"/>
    </location>
</feature>
<keyword evidence="12" id="KW-0456">Lyase</keyword>
<dbReference type="InterPro" id="IPR034556">
    <property type="entry name" value="tRNA_wybutosine-synthase"/>
</dbReference>
<sequence>MDLKVKIYVTLGVLSPVFLYMGGRLSILVVIWTSVVLFLPELLKPKEVEKEQKVEPKKKDHVCKCGGKNGKSEAAHSDEGKEECCGGKGTGVNGKECCGKGGKKKVEVEPKKPKDGCCSSGGKKSGKKCCGGKGHGHGKETKDTKEPSPATAQEWDSLTVDFTNAFKPAKTSKAKKTVKVFGKKGMTQISSKQEDSNSGDLIKSAFTVSNDELLNSDIYVFYSSLQGSAEKAAGIVQEKLKAVEGLKNEPKLLNLDEIDDTDKYFVDVPSENALYVLVVPSYDVDCPLDYFIQTLEENFNDHRLDRFPLRKLVGYTVLGLGDSESWPDKFCYQANKVDYWVSHLGGRRIFPVGKICMKYDGFEKVGEWAELLGELLKDNEPILYEYDENVDDSEEDGDDQDGSDEGGEGSDQEVDLEDVGGKESDSKRNENSLEVKQMIAKDSPTYRNLTKQGYRIVGSHSGVKICRWTKNELRGKGSCYKKSLFNIASSRCMELTPSLACSSKCVFCWRHGTNPVSKNWRWETDEPEFILENALAAHYSMIKQMRGVPGVIADRFINAFKVAHCALSLVGEPILYPYISKFVELLHEKDISSFLVCNAQHPESLRSLGKVTQLYVSIDASTKDELRKVDRPLYKDFWERMMECLDIIRTTQSHQRTVFRLTLVKGFNMGDISAYADLVQRGVPCFIEVKGATFSGSSKDNVNALTMQNIPFNEECKDFVENFVAELKRRGLPYDIAAEHAHSNCVLIADTKFKVDGKWNTHIDFAKFFELLRSGESFTHMDYMQETPEWALYGNGGFAPGNVRVAHGDRVANDGRVDAADLPEIPVGAV</sequence>
<accession>A0AAV5RWS1</accession>
<comment type="similarity">
    <text evidence="3">Belongs to the TYW1 family.</text>
</comment>
<feature type="transmembrane region" description="Helical" evidence="17">
    <location>
        <begin position="7"/>
        <end position="39"/>
    </location>
</feature>
<evidence type="ECO:0000256" key="3">
    <source>
        <dbReference type="ARBA" id="ARBA00010115"/>
    </source>
</evidence>
<dbReference type="InterPro" id="IPR007197">
    <property type="entry name" value="rSAM"/>
</dbReference>
<evidence type="ECO:0000256" key="10">
    <source>
        <dbReference type="ARBA" id="ARBA00023004"/>
    </source>
</evidence>
<dbReference type="InterPro" id="IPR029039">
    <property type="entry name" value="Flavoprotein-like_sf"/>
</dbReference>
<comment type="caution">
    <text evidence="20">The sequence shown here is derived from an EMBL/GenBank/DDBJ whole genome shotgun (WGS) entry which is preliminary data.</text>
</comment>
<evidence type="ECO:0000259" key="18">
    <source>
        <dbReference type="PROSITE" id="PS50902"/>
    </source>
</evidence>
<keyword evidence="11" id="KW-0411">Iron-sulfur</keyword>
<dbReference type="InterPro" id="IPR013785">
    <property type="entry name" value="Aldolase_TIM"/>
</dbReference>
<name>A0AAV5RWS1_MAUHU</name>
<evidence type="ECO:0000256" key="11">
    <source>
        <dbReference type="ARBA" id="ARBA00023014"/>
    </source>
</evidence>
<keyword evidence="6" id="KW-0949">S-adenosyl-L-methionine</keyword>
<dbReference type="Pfam" id="PF00258">
    <property type="entry name" value="Flavodoxin_1"/>
    <property type="match status" value="1"/>
</dbReference>
<dbReference type="PROSITE" id="PS50902">
    <property type="entry name" value="FLAVODOXIN_LIKE"/>
    <property type="match status" value="1"/>
</dbReference>
<evidence type="ECO:0000256" key="14">
    <source>
        <dbReference type="ARBA" id="ARBA00071388"/>
    </source>
</evidence>
<dbReference type="PANTHER" id="PTHR13930:SF0">
    <property type="entry name" value="S-ADENOSYL-L-METHIONINE-DEPENDENT TRNA 4-DEMETHYLWYOSINE SYNTHASE TYW1-RELATED"/>
    <property type="match status" value="1"/>
</dbReference>
<dbReference type="FunFam" id="3.20.20.70:FF:000196">
    <property type="entry name" value="S-adenosyl-L-methionine-dependent tRNA 4-demethylwyosine synthase"/>
    <property type="match status" value="1"/>
</dbReference>
<keyword evidence="10" id="KW-0408">Iron</keyword>
<dbReference type="InterPro" id="IPR013917">
    <property type="entry name" value="tRNA_wybutosine-synth"/>
</dbReference>
<dbReference type="GO" id="GO:0046872">
    <property type="term" value="F:metal ion binding"/>
    <property type="evidence" value="ECO:0007669"/>
    <property type="project" value="UniProtKB-KW"/>
</dbReference>
<dbReference type="SFLD" id="SFLDS00029">
    <property type="entry name" value="Radical_SAM"/>
    <property type="match status" value="1"/>
</dbReference>
<dbReference type="SFLD" id="SFLDF00284">
    <property type="entry name" value="tRNA_wybutosine-synthesizing"/>
    <property type="match status" value="1"/>
</dbReference>
<evidence type="ECO:0000256" key="12">
    <source>
        <dbReference type="ARBA" id="ARBA00023239"/>
    </source>
</evidence>
<organism evidence="20 21">
    <name type="scientific">Maudiozyma humilis</name>
    <name type="common">Sour dough yeast</name>
    <name type="synonym">Kazachstania humilis</name>
    <dbReference type="NCBI Taxonomy" id="51915"/>
    <lineage>
        <taxon>Eukaryota</taxon>
        <taxon>Fungi</taxon>
        <taxon>Dikarya</taxon>
        <taxon>Ascomycota</taxon>
        <taxon>Saccharomycotina</taxon>
        <taxon>Saccharomycetes</taxon>
        <taxon>Saccharomycetales</taxon>
        <taxon>Saccharomycetaceae</taxon>
        <taxon>Maudiozyma</taxon>
    </lineage>
</organism>
<dbReference type="PANTHER" id="PTHR13930">
    <property type="entry name" value="S-ADENOSYL-L-METHIONINE-DEPENDENT TRNA 4-DEMETHYLWYOSINE SYNTHASE"/>
    <property type="match status" value="1"/>
</dbReference>
<keyword evidence="7" id="KW-0819">tRNA processing</keyword>
<keyword evidence="8" id="KW-0479">Metal-binding</keyword>
<evidence type="ECO:0000256" key="8">
    <source>
        <dbReference type="ARBA" id="ARBA00022723"/>
    </source>
</evidence>
<evidence type="ECO:0000256" key="7">
    <source>
        <dbReference type="ARBA" id="ARBA00022694"/>
    </source>
</evidence>
<keyword evidence="17" id="KW-1133">Transmembrane helix</keyword>
<feature type="region of interest" description="Disordered" evidence="16">
    <location>
        <begin position="387"/>
        <end position="434"/>
    </location>
</feature>
<keyword evidence="17" id="KW-0812">Transmembrane</keyword>
<evidence type="ECO:0000313" key="21">
    <source>
        <dbReference type="Proteomes" id="UP001377567"/>
    </source>
</evidence>
<evidence type="ECO:0000256" key="9">
    <source>
        <dbReference type="ARBA" id="ARBA00022741"/>
    </source>
</evidence>
<dbReference type="GO" id="GO:0102521">
    <property type="term" value="F:tRNA-4-demethylwyosine synthase activity"/>
    <property type="evidence" value="ECO:0007669"/>
    <property type="project" value="UniProtKB-EC"/>
</dbReference>